<dbReference type="Pfam" id="PF09481">
    <property type="entry name" value="CRISPR_Cse1"/>
    <property type="match status" value="1"/>
</dbReference>
<name>A0A4Y9F2P3_9MICC</name>
<gene>
    <name evidence="1" type="primary">casA</name>
    <name evidence="1" type="ORF">E4U03_07355</name>
</gene>
<dbReference type="InterPro" id="IPR013381">
    <property type="entry name" value="CRISPR-assoc_prot_Cse1"/>
</dbReference>
<sequence length="552" mass="61017">MSSTATELSFNLVDKPWVQCLMADGSNRCLSLTEVFKELEDIKCLAGDSPQQDYAILRILIAIFWRAHAATEDVQECEDFLDWWEDLVQGGAEIISEPVFDYLTQYRDRFDLLDDRAPFMQVADLATAKGEHAPIQRIIPEAETDYFTMRAGNGIQALSPGETARWLISIQAWDYSGIKPGAVGDPRVKAGSGKGYPIGTGWAGFTGGVVVHGSNLAQTLLLNTPASFIFTEENLDGDLPVWEREPATAAPRTSEFPTGPCDVLTWQSRRVRLFWDDVEEVAIGVLVTNGDKIEIRNQFADPMTGYRYSKVQSKKGAPVFFAKSHPEERTLWKGIEALLADERLQEIPKGGEPDKIPATLHSLQVLKENRLVNADQEVRVELVGFVYGPQSSIITNSIHEVVLFKLRTLIARDSPSSDRIVQAARRAVEASINLGQFAGFLAEAAGGTYAFVPSATESALNKLETRFKDWLLTVTPDTDLAQKLNEWCDTVEKIIGDEAIRLAQGAGSKALIGRLDTSSEKPRVLNTATAFNRLRKSLKKTLERIPANENAS</sequence>
<accession>A0A4Y9F2P3</accession>
<dbReference type="CDD" id="cd09729">
    <property type="entry name" value="Cse1_I-E"/>
    <property type="match status" value="1"/>
</dbReference>
<proteinExistence type="predicted"/>
<evidence type="ECO:0000313" key="1">
    <source>
        <dbReference type="EMBL" id="TFU22039.1"/>
    </source>
</evidence>
<protein>
    <submittedName>
        <fullName evidence="1">Type I-E CRISPR-associated protein Cse1/CasA</fullName>
    </submittedName>
</protein>
<comment type="caution">
    <text evidence="1">The sequence shown here is derived from an EMBL/GenBank/DDBJ whole genome shotgun (WGS) entry which is preliminary data.</text>
</comment>
<dbReference type="EMBL" id="SPQC01000023">
    <property type="protein sequence ID" value="TFU22039.1"/>
    <property type="molecule type" value="Genomic_DNA"/>
</dbReference>
<reference evidence="1 2" key="1">
    <citation type="submission" date="2019-03" db="EMBL/GenBank/DDBJ databases">
        <title>Diversity of the mouse oral microbiome.</title>
        <authorList>
            <person name="Joseph S."/>
            <person name="Aduse-Opoku J."/>
            <person name="Curtis M."/>
            <person name="Wade W."/>
            <person name="Hashim A."/>
        </authorList>
    </citation>
    <scope>NUCLEOTIDE SEQUENCE [LARGE SCALE GENOMIC DNA]</scope>
    <source>
        <strain evidence="2">irhom_31</strain>
    </source>
</reference>
<organism evidence="1 2">
    <name type="scientific">Rothia nasimurium</name>
    <dbReference type="NCBI Taxonomy" id="85336"/>
    <lineage>
        <taxon>Bacteria</taxon>
        <taxon>Bacillati</taxon>
        <taxon>Actinomycetota</taxon>
        <taxon>Actinomycetes</taxon>
        <taxon>Micrococcales</taxon>
        <taxon>Micrococcaceae</taxon>
        <taxon>Rothia</taxon>
    </lineage>
</organism>
<dbReference type="AlphaFoldDB" id="A0A4Y9F2P3"/>
<dbReference type="Proteomes" id="UP000297951">
    <property type="component" value="Unassembled WGS sequence"/>
</dbReference>
<dbReference type="Gene3D" id="1.10.132.100">
    <property type="match status" value="1"/>
</dbReference>
<dbReference type="RefSeq" id="WP_135012909.1">
    <property type="nucleotide sequence ID" value="NZ_JADGLK010000023.1"/>
</dbReference>
<dbReference type="NCBIfam" id="TIGR02547">
    <property type="entry name" value="casA_cse1"/>
    <property type="match status" value="1"/>
</dbReference>
<dbReference type="OrthoDB" id="3187690at2"/>
<evidence type="ECO:0000313" key="2">
    <source>
        <dbReference type="Proteomes" id="UP000297951"/>
    </source>
</evidence>